<dbReference type="PROSITE" id="PS00131">
    <property type="entry name" value="CARBOXYPEPT_SER_SER"/>
    <property type="match status" value="1"/>
</dbReference>
<dbReference type="KEGG" id="egu:105041584"/>
<dbReference type="InterPro" id="IPR029058">
    <property type="entry name" value="AB_hydrolase_fold"/>
</dbReference>
<gene>
    <name evidence="13" type="primary">LOC105041584</name>
</gene>
<dbReference type="Gene3D" id="6.10.250.940">
    <property type="match status" value="1"/>
</dbReference>
<dbReference type="FunFam" id="3.40.50.1820:FF:000030">
    <property type="entry name" value="Carboxypeptidase"/>
    <property type="match status" value="1"/>
</dbReference>
<dbReference type="FunCoup" id="A0A6J0PG71">
    <property type="interactions" value="45"/>
</dbReference>
<evidence type="ECO:0000256" key="9">
    <source>
        <dbReference type="ARBA" id="ARBA00023180"/>
    </source>
</evidence>
<dbReference type="InterPro" id="IPR033124">
    <property type="entry name" value="Ser_caboxypep_his_AS"/>
</dbReference>
<keyword evidence="3" id="KW-0964">Secreted</keyword>
<comment type="subcellular location">
    <subcellularLocation>
        <location evidence="1">Secreted</location>
    </subcellularLocation>
</comment>
<proteinExistence type="inferred from homology"/>
<keyword evidence="4 10" id="KW-0121">Carboxypeptidase</keyword>
<evidence type="ECO:0000313" key="13">
    <source>
        <dbReference type="RefSeq" id="XP_019704615.1"/>
    </source>
</evidence>
<organism evidence="12 13">
    <name type="scientific">Elaeis guineensis var. tenera</name>
    <name type="common">Oil palm</name>
    <dbReference type="NCBI Taxonomy" id="51953"/>
    <lineage>
        <taxon>Eukaryota</taxon>
        <taxon>Viridiplantae</taxon>
        <taxon>Streptophyta</taxon>
        <taxon>Embryophyta</taxon>
        <taxon>Tracheophyta</taxon>
        <taxon>Spermatophyta</taxon>
        <taxon>Magnoliopsida</taxon>
        <taxon>Liliopsida</taxon>
        <taxon>Arecaceae</taxon>
        <taxon>Arecoideae</taxon>
        <taxon>Cocoseae</taxon>
        <taxon>Elaeidinae</taxon>
        <taxon>Elaeis</taxon>
    </lineage>
</organism>
<dbReference type="PANTHER" id="PTHR11802:SF132">
    <property type="entry name" value="SERINE CARBOXYPEPTIDASE-LIKE 36-RELATED"/>
    <property type="match status" value="1"/>
</dbReference>
<keyword evidence="6 10" id="KW-0732">Signal</keyword>
<evidence type="ECO:0000256" key="7">
    <source>
        <dbReference type="ARBA" id="ARBA00022801"/>
    </source>
</evidence>
<keyword evidence="12" id="KW-1185">Reference proteome</keyword>
<evidence type="ECO:0000256" key="11">
    <source>
        <dbReference type="SAM" id="MobiDB-lite"/>
    </source>
</evidence>
<dbReference type="SUPFAM" id="SSF53474">
    <property type="entry name" value="alpha/beta-Hydrolases"/>
    <property type="match status" value="1"/>
</dbReference>
<protein>
    <recommendedName>
        <fullName evidence="10">Carboxypeptidase</fullName>
        <ecNumber evidence="10">3.4.16.-</ecNumber>
    </recommendedName>
</protein>
<dbReference type="PRINTS" id="PR00724">
    <property type="entry name" value="CRBOXYPTASEC"/>
</dbReference>
<dbReference type="GO" id="GO:0006508">
    <property type="term" value="P:proteolysis"/>
    <property type="evidence" value="ECO:0007669"/>
    <property type="project" value="UniProtKB-KW"/>
</dbReference>
<evidence type="ECO:0000256" key="4">
    <source>
        <dbReference type="ARBA" id="ARBA00022645"/>
    </source>
</evidence>
<dbReference type="GO" id="GO:0005576">
    <property type="term" value="C:extracellular region"/>
    <property type="evidence" value="ECO:0007669"/>
    <property type="project" value="UniProtKB-SubCell"/>
</dbReference>
<evidence type="ECO:0000313" key="12">
    <source>
        <dbReference type="Proteomes" id="UP000504607"/>
    </source>
</evidence>
<feature type="region of interest" description="Disordered" evidence="11">
    <location>
        <begin position="43"/>
        <end position="62"/>
    </location>
</feature>
<dbReference type="AlphaFoldDB" id="A0A6J0PG71"/>
<dbReference type="EC" id="3.4.16.-" evidence="10"/>
<dbReference type="Gene3D" id="3.40.50.1820">
    <property type="entry name" value="alpha/beta hydrolase"/>
    <property type="match status" value="1"/>
</dbReference>
<dbReference type="PROSITE" id="PS51257">
    <property type="entry name" value="PROKAR_LIPOPROTEIN"/>
    <property type="match status" value="1"/>
</dbReference>
<dbReference type="RefSeq" id="XP_019704615.1">
    <property type="nucleotide sequence ID" value="XM_019849056.2"/>
</dbReference>
<evidence type="ECO:0000256" key="6">
    <source>
        <dbReference type="ARBA" id="ARBA00022729"/>
    </source>
</evidence>
<keyword evidence="8" id="KW-1015">Disulfide bond</keyword>
<dbReference type="GO" id="GO:0005773">
    <property type="term" value="C:vacuole"/>
    <property type="evidence" value="ECO:0007669"/>
    <property type="project" value="TreeGrafter"/>
</dbReference>
<feature type="signal peptide" evidence="10">
    <location>
        <begin position="1"/>
        <end position="22"/>
    </location>
</feature>
<reference evidence="13" key="1">
    <citation type="submission" date="2025-08" db="UniProtKB">
        <authorList>
            <consortium name="RefSeq"/>
        </authorList>
    </citation>
    <scope>IDENTIFICATION</scope>
</reference>
<name>A0A6J0PG71_ELAGV</name>
<evidence type="ECO:0000256" key="5">
    <source>
        <dbReference type="ARBA" id="ARBA00022670"/>
    </source>
</evidence>
<sequence length="496" mass="55044">MEPRRMTTTFLILLSFSSCLLALPNIEGYDEMNRLRELMKSQRSSSTLHHGLQTHPASKKTYSPVYVGPQNGQMEADKIDELPGQPEGVNFDQYAGYVTVDPEAGRALFYYFVESPQDPSTKPLVLWLNGGPGCSSLGAGAMVELGPFGVNSDGRTLYANIHAWNIVANVIFLESPAGVGFSYSNTTTDYELSGDKRTAEDSYTFLVNWLERFPQYKTRDFYMTGESYAGHYIPELASLILANNKIMNRTAINLKGVAIGNAYIDDDTNTRATYDYYWTHALISDEAYKEIRSKCTFSGQSYTPGCVSALTAADAEVGNIDYYDIYAPLCKDPSKTTHLTKLEVDPCAGSYTWSYLNLPEVQKALHANVTGLWYPWSRCSRFVGFRGNWTDAPDTLLPTIKELISSGISVWLYSGDQDSVVPVTSTRYSIDMLGLGIESSWRPWYIDGEVGGYVVGYKGLTFATVRGAGHMVPSYQPERSLTMISSFLEGKLPPLV</sequence>
<evidence type="ECO:0000256" key="8">
    <source>
        <dbReference type="ARBA" id="ARBA00023157"/>
    </source>
</evidence>
<keyword evidence="7 10" id="KW-0378">Hydrolase</keyword>
<dbReference type="FunFam" id="3.40.50.11320:FF:000001">
    <property type="entry name" value="Carboxypeptidase"/>
    <property type="match status" value="1"/>
</dbReference>
<dbReference type="InterPro" id="IPR018202">
    <property type="entry name" value="Ser_caboxypep_ser_AS"/>
</dbReference>
<keyword evidence="9" id="KW-0325">Glycoprotein</keyword>
<dbReference type="InParanoid" id="A0A6J0PG71"/>
<dbReference type="GeneID" id="105041584"/>
<dbReference type="Proteomes" id="UP000504607">
    <property type="component" value="Chromosome 3"/>
</dbReference>
<dbReference type="GO" id="GO:0004185">
    <property type="term" value="F:serine-type carboxypeptidase activity"/>
    <property type="evidence" value="ECO:0007669"/>
    <property type="project" value="UniProtKB-UniRule"/>
</dbReference>
<evidence type="ECO:0000256" key="10">
    <source>
        <dbReference type="RuleBase" id="RU361156"/>
    </source>
</evidence>
<dbReference type="Gene3D" id="3.40.50.11320">
    <property type="match status" value="1"/>
</dbReference>
<evidence type="ECO:0000256" key="2">
    <source>
        <dbReference type="ARBA" id="ARBA00009431"/>
    </source>
</evidence>
<evidence type="ECO:0000256" key="3">
    <source>
        <dbReference type="ARBA" id="ARBA00022525"/>
    </source>
</evidence>
<dbReference type="PROSITE" id="PS00560">
    <property type="entry name" value="CARBOXYPEPT_SER_HIS"/>
    <property type="match status" value="1"/>
</dbReference>
<dbReference type="PANTHER" id="PTHR11802">
    <property type="entry name" value="SERINE PROTEASE FAMILY S10 SERINE CARBOXYPEPTIDASE"/>
    <property type="match status" value="1"/>
</dbReference>
<dbReference type="InterPro" id="IPR001563">
    <property type="entry name" value="Peptidase_S10"/>
</dbReference>
<evidence type="ECO:0000256" key="1">
    <source>
        <dbReference type="ARBA" id="ARBA00004613"/>
    </source>
</evidence>
<comment type="similarity">
    <text evidence="2 10">Belongs to the peptidase S10 family.</text>
</comment>
<accession>A0A6J0PG71</accession>
<dbReference type="Pfam" id="PF00450">
    <property type="entry name" value="Peptidase_S10"/>
    <property type="match status" value="1"/>
</dbReference>
<feature type="chain" id="PRO_5027138947" description="Carboxypeptidase" evidence="10">
    <location>
        <begin position="23"/>
        <end position="496"/>
    </location>
</feature>
<keyword evidence="5 10" id="KW-0645">Protease</keyword>
<dbReference type="OrthoDB" id="443318at2759"/>